<feature type="transmembrane region" description="Helical" evidence="1">
    <location>
        <begin position="7"/>
        <end position="32"/>
    </location>
</feature>
<feature type="non-terminal residue" evidence="2">
    <location>
        <position position="104"/>
    </location>
</feature>
<feature type="transmembrane region" description="Helical" evidence="1">
    <location>
        <begin position="64"/>
        <end position="93"/>
    </location>
</feature>
<feature type="non-terminal residue" evidence="2">
    <location>
        <position position="1"/>
    </location>
</feature>
<name>X1DXH9_9ZZZZ</name>
<evidence type="ECO:0000256" key="1">
    <source>
        <dbReference type="SAM" id="Phobius"/>
    </source>
</evidence>
<dbReference type="Pfam" id="PF01148">
    <property type="entry name" value="CTP_transf_1"/>
    <property type="match status" value="1"/>
</dbReference>
<dbReference type="EMBL" id="BART01040063">
    <property type="protein sequence ID" value="GAH25736.1"/>
    <property type="molecule type" value="Genomic_DNA"/>
</dbReference>
<keyword evidence="1" id="KW-0812">Transmembrane</keyword>
<comment type="caution">
    <text evidence="2">The sequence shown here is derived from an EMBL/GenBank/DDBJ whole genome shotgun (WGS) entry which is preliminary data.</text>
</comment>
<keyword evidence="1" id="KW-0472">Membrane</keyword>
<reference evidence="2" key="1">
    <citation type="journal article" date="2014" name="Front. Microbiol.">
        <title>High frequency of phylogenetically diverse reductive dehalogenase-homologous genes in deep subseafloor sedimentary metagenomes.</title>
        <authorList>
            <person name="Kawai M."/>
            <person name="Futagami T."/>
            <person name="Toyoda A."/>
            <person name="Takaki Y."/>
            <person name="Nishi S."/>
            <person name="Hori S."/>
            <person name="Arai W."/>
            <person name="Tsubouchi T."/>
            <person name="Morono Y."/>
            <person name="Uchiyama I."/>
            <person name="Ito T."/>
            <person name="Fujiyama A."/>
            <person name="Inagaki F."/>
            <person name="Takami H."/>
        </authorList>
    </citation>
    <scope>NUCLEOTIDE SEQUENCE</scope>
    <source>
        <strain evidence="2">Expedition CK06-06</strain>
    </source>
</reference>
<keyword evidence="1" id="KW-1133">Transmembrane helix</keyword>
<gene>
    <name evidence="2" type="ORF">S01H4_65454</name>
</gene>
<evidence type="ECO:0000313" key="2">
    <source>
        <dbReference type="EMBL" id="GAH25736.1"/>
    </source>
</evidence>
<sequence length="104" mass="11853">RENYGTYLYFAIGQMFAAFICPPMIFFAILGISSISDLMTSQFGIRFGKNHISWNQNKTWEGTLAGVISTFLISFLFVGFFWGLIFTIIFLLLDILTNQPFNVS</sequence>
<evidence type="ECO:0008006" key="3">
    <source>
        <dbReference type="Google" id="ProtNLM"/>
    </source>
</evidence>
<organism evidence="2">
    <name type="scientific">marine sediment metagenome</name>
    <dbReference type="NCBI Taxonomy" id="412755"/>
    <lineage>
        <taxon>unclassified sequences</taxon>
        <taxon>metagenomes</taxon>
        <taxon>ecological metagenomes</taxon>
    </lineage>
</organism>
<protein>
    <recommendedName>
        <fullName evidence="3">Phosphatidate cytidylyltransferase</fullName>
    </recommendedName>
</protein>
<accession>X1DXH9</accession>
<proteinExistence type="predicted"/>
<dbReference type="AlphaFoldDB" id="X1DXH9"/>